<keyword evidence="1" id="KW-0695">RNA-directed DNA polymerase</keyword>
<dbReference type="GO" id="GO:0003964">
    <property type="term" value="F:RNA-directed DNA polymerase activity"/>
    <property type="evidence" value="ECO:0007669"/>
    <property type="project" value="UniProtKB-KW"/>
</dbReference>
<comment type="caution">
    <text evidence="1">The sequence shown here is derived from an EMBL/GenBank/DDBJ whole genome shotgun (WGS) entry which is preliminary data.</text>
</comment>
<keyword evidence="1" id="KW-0808">Transferase</keyword>
<name>W6NDV4_HAECO</name>
<protein>
    <submittedName>
        <fullName evidence="1">Reverse transcriptase</fullName>
    </submittedName>
</protein>
<keyword evidence="1" id="KW-0548">Nucleotidyltransferase</keyword>
<gene>
    <name evidence="1" type="ORF">HCOI_01316300</name>
</gene>
<accession>W6NDV4</accession>
<evidence type="ECO:0000313" key="1">
    <source>
        <dbReference type="EMBL" id="CDL95050.1"/>
    </source>
</evidence>
<reference evidence="1" key="1">
    <citation type="submission" date="2013-03" db="EMBL/GenBank/DDBJ databases">
        <authorList>
            <person name="Aslett M."/>
        </authorList>
    </citation>
    <scope>NUCLEOTIDE SEQUENCE [LARGE SCALE GENOMIC DNA]</scope>
    <source>
        <strain evidence="1">ISE/inbred ISE</strain>
    </source>
</reference>
<proteinExistence type="predicted"/>
<sequence length="293" mass="33765">MYMRKHHVKQHQAWDAEGRPFTLSLYTHEILTKLFETAPTCAEDIELILQHKLTVNFKEGCSTVKPSILIGCAQLWTLITCDEPHIQLPSGLHLLPTRLGYIMTGQATTSLLVENLEKEKDKWDGYWTLKGQVNVTTLPDPQSETDENEKWDRYWSLESAGKEEFFNAEKEEQAAADRQVWKKFNETIEKRGDGYYVRLPWKNVNTKLPENSLKKDDNLMAQYNGVFEEQLEKRILEEVGVTNSPKECGVHYIPLQAVLTSHKTATKLRIVFDASAHYRGFPSSKEFYVVVLS</sequence>
<dbReference type="AlphaFoldDB" id="W6NDV4"/>
<organism evidence="1">
    <name type="scientific">Haemonchus contortus</name>
    <name type="common">Barber pole worm</name>
    <dbReference type="NCBI Taxonomy" id="6289"/>
    <lineage>
        <taxon>Eukaryota</taxon>
        <taxon>Metazoa</taxon>
        <taxon>Ecdysozoa</taxon>
        <taxon>Nematoda</taxon>
        <taxon>Chromadorea</taxon>
        <taxon>Rhabditida</taxon>
        <taxon>Rhabditina</taxon>
        <taxon>Rhabditomorpha</taxon>
        <taxon>Strongyloidea</taxon>
        <taxon>Trichostrongylidae</taxon>
        <taxon>Haemonchus</taxon>
    </lineage>
</organism>
<dbReference type="EMBL" id="CAVP010058680">
    <property type="protein sequence ID" value="CDL95050.1"/>
    <property type="molecule type" value="Genomic_DNA"/>
</dbReference>
<reference evidence="1" key="2">
    <citation type="submission" date="2013-05" db="EMBL/GenBank/DDBJ databases">
        <title>The genome and transcriptome of Haemonchus contortus: a key model parasite for drug and vaccine discovery.</title>
        <authorList>
            <person name="Laing R."/>
            <person name="Kikuchi T."/>
            <person name="Martinelli A."/>
            <person name="Tsai I.J."/>
            <person name="Beech R.N."/>
            <person name="Redman E."/>
            <person name="Holroyd N."/>
            <person name="Bartley D.J."/>
            <person name="Beasley H."/>
            <person name="Britton C."/>
            <person name="Curran D."/>
            <person name="Devaney E."/>
            <person name="Gilabert A."/>
            <person name="Jackson F."/>
            <person name="Hunt M."/>
            <person name="Johnston S."/>
            <person name="Kryukov I."/>
            <person name="Li K."/>
            <person name="Morrison A.A."/>
            <person name="Reid A.J."/>
            <person name="Sargison N."/>
            <person name="Saunders G."/>
            <person name="Wasmuth J.D."/>
            <person name="Wolstenholme A."/>
            <person name="Berriman M."/>
            <person name="Gilleard J.S."/>
            <person name="Cotton J.A."/>
        </authorList>
    </citation>
    <scope>NUCLEOTIDE SEQUENCE [LARGE SCALE GENOMIC DNA]</scope>
    <source>
        <strain evidence="1">ISE/inbred ISE</strain>
    </source>
</reference>